<dbReference type="EMBL" id="BPVZ01000112">
    <property type="protein sequence ID" value="GKV35622.1"/>
    <property type="molecule type" value="Genomic_DNA"/>
</dbReference>
<evidence type="ECO:0000256" key="1">
    <source>
        <dbReference type="SAM" id="MobiDB-lite"/>
    </source>
</evidence>
<accession>A0AAV5LG33</accession>
<feature type="region of interest" description="Disordered" evidence="1">
    <location>
        <begin position="1"/>
        <end position="45"/>
    </location>
</feature>
<gene>
    <name evidence="2" type="ORF">SLEP1_g43870</name>
</gene>
<feature type="compositionally biased region" description="Basic and acidic residues" evidence="1">
    <location>
        <begin position="13"/>
        <end position="24"/>
    </location>
</feature>
<evidence type="ECO:0000313" key="3">
    <source>
        <dbReference type="Proteomes" id="UP001054252"/>
    </source>
</evidence>
<dbReference type="AlphaFoldDB" id="A0AAV5LG33"/>
<name>A0AAV5LG33_9ROSI</name>
<evidence type="ECO:0000313" key="2">
    <source>
        <dbReference type="EMBL" id="GKV35622.1"/>
    </source>
</evidence>
<proteinExistence type="predicted"/>
<reference evidence="2 3" key="1">
    <citation type="journal article" date="2021" name="Commun. Biol.">
        <title>The genome of Shorea leprosula (Dipterocarpaceae) highlights the ecological relevance of drought in aseasonal tropical rainforests.</title>
        <authorList>
            <person name="Ng K.K.S."/>
            <person name="Kobayashi M.J."/>
            <person name="Fawcett J.A."/>
            <person name="Hatakeyama M."/>
            <person name="Paape T."/>
            <person name="Ng C.H."/>
            <person name="Ang C.C."/>
            <person name="Tnah L.H."/>
            <person name="Lee C.T."/>
            <person name="Nishiyama T."/>
            <person name="Sese J."/>
            <person name="O'Brien M.J."/>
            <person name="Copetti D."/>
            <person name="Mohd Noor M.I."/>
            <person name="Ong R.C."/>
            <person name="Putra M."/>
            <person name="Sireger I.Z."/>
            <person name="Indrioko S."/>
            <person name="Kosugi Y."/>
            <person name="Izuno A."/>
            <person name="Isagi Y."/>
            <person name="Lee S.L."/>
            <person name="Shimizu K.K."/>
        </authorList>
    </citation>
    <scope>NUCLEOTIDE SEQUENCE [LARGE SCALE GENOMIC DNA]</scope>
    <source>
        <strain evidence="2">214</strain>
    </source>
</reference>
<protein>
    <submittedName>
        <fullName evidence="2">Uncharacterized protein</fullName>
    </submittedName>
</protein>
<feature type="compositionally biased region" description="Basic and acidic residues" evidence="1">
    <location>
        <begin position="32"/>
        <end position="45"/>
    </location>
</feature>
<dbReference type="Proteomes" id="UP001054252">
    <property type="component" value="Unassembled WGS sequence"/>
</dbReference>
<organism evidence="2 3">
    <name type="scientific">Rubroshorea leprosula</name>
    <dbReference type="NCBI Taxonomy" id="152421"/>
    <lineage>
        <taxon>Eukaryota</taxon>
        <taxon>Viridiplantae</taxon>
        <taxon>Streptophyta</taxon>
        <taxon>Embryophyta</taxon>
        <taxon>Tracheophyta</taxon>
        <taxon>Spermatophyta</taxon>
        <taxon>Magnoliopsida</taxon>
        <taxon>eudicotyledons</taxon>
        <taxon>Gunneridae</taxon>
        <taxon>Pentapetalae</taxon>
        <taxon>rosids</taxon>
        <taxon>malvids</taxon>
        <taxon>Malvales</taxon>
        <taxon>Dipterocarpaceae</taxon>
        <taxon>Rubroshorea</taxon>
    </lineage>
</organism>
<comment type="caution">
    <text evidence="2">The sequence shown here is derived from an EMBL/GenBank/DDBJ whole genome shotgun (WGS) entry which is preliminary data.</text>
</comment>
<keyword evidence="3" id="KW-1185">Reference proteome</keyword>
<sequence>MGTLENGWVHFGCSREKNRADAKMAGRRKERKEKGKRDESAGLIQ</sequence>